<dbReference type="GO" id="GO:0016853">
    <property type="term" value="F:isomerase activity"/>
    <property type="evidence" value="ECO:0007669"/>
    <property type="project" value="UniProtKB-KW"/>
</dbReference>
<dbReference type="CDD" id="cd05013">
    <property type="entry name" value="SIS_RpiR"/>
    <property type="match status" value="1"/>
</dbReference>
<feature type="domain" description="SIS" evidence="1">
    <location>
        <begin position="33"/>
        <end position="216"/>
    </location>
</feature>
<dbReference type="NCBIfam" id="NF002805">
    <property type="entry name" value="PRK02947.1"/>
    <property type="match status" value="1"/>
</dbReference>
<dbReference type="Gene3D" id="3.40.50.10490">
    <property type="entry name" value="Glucose-6-phosphate isomerase like protein, domain 1"/>
    <property type="match status" value="1"/>
</dbReference>
<gene>
    <name evidence="3" type="ORF">GKD88_08655</name>
    <name evidence="2" type="ORF">GKE08_09250</name>
</gene>
<sequence length="249" mass="27659">MKVWQQYLEEEIRALRQIESTQQEAIESAARILADCTKKEGIIRVFGCGHSHLIADDVFYRSATLGNVQALLEEAVTGNTQITKSGFLEKMEGYAEKIIDYYRFEPNDVVICISNSGNNAVTLEFAKICQERGFPVIVLTNTEYSATLKPRHSSGKHLMDFGDVVISNCSAIGDAAVAIEGLPMKVGSTSSIPFIFLINAILAEAVDLCVKEGFIPDVYYNGSLRVNNPALGEHNFAIIDKYFYRMRNL</sequence>
<dbReference type="AlphaFoldDB" id="A0A6N7S6K7"/>
<evidence type="ECO:0000259" key="1">
    <source>
        <dbReference type="PROSITE" id="PS51464"/>
    </source>
</evidence>
<accession>A0A6N7S6K7</accession>
<evidence type="ECO:0000313" key="4">
    <source>
        <dbReference type="Proteomes" id="UP000433575"/>
    </source>
</evidence>
<proteinExistence type="predicted"/>
<name>A0A6N7S6K7_9FIRM</name>
<dbReference type="EMBL" id="WKPI01000012">
    <property type="protein sequence ID" value="MSC33191.1"/>
    <property type="molecule type" value="Genomic_DNA"/>
</dbReference>
<keyword evidence="5" id="KW-1185">Reference proteome</keyword>
<dbReference type="InterPro" id="IPR035472">
    <property type="entry name" value="RpiR-like_SIS"/>
</dbReference>
<reference evidence="4 5" key="1">
    <citation type="journal article" date="2019" name="Nat. Med.">
        <title>A library of human gut bacterial isolates paired with longitudinal multiomics data enables mechanistic microbiome research.</title>
        <authorList>
            <person name="Poyet M."/>
            <person name="Groussin M."/>
            <person name="Gibbons S.M."/>
            <person name="Avila-Pacheco J."/>
            <person name="Jiang X."/>
            <person name="Kearney S.M."/>
            <person name="Perrotta A.R."/>
            <person name="Berdy B."/>
            <person name="Zhao S."/>
            <person name="Lieberman T.D."/>
            <person name="Swanson P.K."/>
            <person name="Smith M."/>
            <person name="Roesemann S."/>
            <person name="Alexander J.E."/>
            <person name="Rich S.A."/>
            <person name="Livny J."/>
            <person name="Vlamakis H."/>
            <person name="Clish C."/>
            <person name="Bullock K."/>
            <person name="Deik A."/>
            <person name="Scott J."/>
            <person name="Pierce K.A."/>
            <person name="Xavier R.J."/>
            <person name="Alm E.J."/>
        </authorList>
    </citation>
    <scope>NUCLEOTIDE SEQUENCE [LARGE SCALE GENOMIC DNA]</scope>
    <source>
        <strain evidence="2 4">BIOML-A4</strain>
        <strain evidence="3 5">BIOML-A5</strain>
    </source>
</reference>
<dbReference type="EMBL" id="WKPJ01000011">
    <property type="protein sequence ID" value="MSA89513.1"/>
    <property type="molecule type" value="Genomic_DNA"/>
</dbReference>
<dbReference type="PANTHER" id="PTHR30390:SF7">
    <property type="entry name" value="PHOSPHOHEPTOSE ISOMERASE"/>
    <property type="match status" value="1"/>
</dbReference>
<evidence type="ECO:0000313" key="5">
    <source>
        <dbReference type="Proteomes" id="UP000480929"/>
    </source>
</evidence>
<organism evidence="2 4">
    <name type="scientific">Holdemania massiliensis</name>
    <dbReference type="NCBI Taxonomy" id="1468449"/>
    <lineage>
        <taxon>Bacteria</taxon>
        <taxon>Bacillati</taxon>
        <taxon>Bacillota</taxon>
        <taxon>Erysipelotrichia</taxon>
        <taxon>Erysipelotrichales</taxon>
        <taxon>Erysipelotrichaceae</taxon>
        <taxon>Holdemania</taxon>
    </lineage>
</organism>
<protein>
    <submittedName>
        <fullName evidence="2">Sugar isomerase domain-containing protein</fullName>
    </submittedName>
</protein>
<dbReference type="GO" id="GO:0097367">
    <property type="term" value="F:carbohydrate derivative binding"/>
    <property type="evidence" value="ECO:0007669"/>
    <property type="project" value="InterPro"/>
</dbReference>
<dbReference type="OrthoDB" id="63027at2"/>
<comment type="caution">
    <text evidence="2">The sequence shown here is derived from an EMBL/GenBank/DDBJ whole genome shotgun (WGS) entry which is preliminary data.</text>
</comment>
<dbReference type="SUPFAM" id="SSF53697">
    <property type="entry name" value="SIS domain"/>
    <property type="match status" value="1"/>
</dbReference>
<evidence type="ECO:0000313" key="2">
    <source>
        <dbReference type="EMBL" id="MSA89513.1"/>
    </source>
</evidence>
<keyword evidence="2" id="KW-0413">Isomerase</keyword>
<evidence type="ECO:0000313" key="3">
    <source>
        <dbReference type="EMBL" id="MSC33191.1"/>
    </source>
</evidence>
<dbReference type="PANTHER" id="PTHR30390">
    <property type="entry name" value="SEDOHEPTULOSE 7-PHOSPHATE ISOMERASE / DNAA INITIATOR-ASSOCIATING FACTOR FOR REPLICATION INITIATION"/>
    <property type="match status" value="1"/>
</dbReference>
<dbReference type="RefSeq" id="WP_154238779.1">
    <property type="nucleotide sequence ID" value="NZ_CALJPI010000146.1"/>
</dbReference>
<dbReference type="Proteomes" id="UP000433575">
    <property type="component" value="Unassembled WGS sequence"/>
</dbReference>
<dbReference type="GO" id="GO:1901135">
    <property type="term" value="P:carbohydrate derivative metabolic process"/>
    <property type="evidence" value="ECO:0007669"/>
    <property type="project" value="InterPro"/>
</dbReference>
<dbReference type="InterPro" id="IPR046348">
    <property type="entry name" value="SIS_dom_sf"/>
</dbReference>
<dbReference type="InterPro" id="IPR050099">
    <property type="entry name" value="SIS_GmhA/DiaA_subfam"/>
</dbReference>
<dbReference type="Proteomes" id="UP000480929">
    <property type="component" value="Unassembled WGS sequence"/>
</dbReference>
<dbReference type="PROSITE" id="PS51464">
    <property type="entry name" value="SIS"/>
    <property type="match status" value="1"/>
</dbReference>
<dbReference type="Pfam" id="PF13580">
    <property type="entry name" value="SIS_2"/>
    <property type="match status" value="1"/>
</dbReference>
<dbReference type="InterPro" id="IPR001347">
    <property type="entry name" value="SIS_dom"/>
</dbReference>